<gene>
    <name evidence="1" type="ORF">TNCV_2202351</name>
</gene>
<dbReference type="AlphaFoldDB" id="A0A8X6R6N4"/>
<evidence type="ECO:0000313" key="1">
    <source>
        <dbReference type="EMBL" id="GFX89393.1"/>
    </source>
</evidence>
<evidence type="ECO:0000313" key="2">
    <source>
        <dbReference type="Proteomes" id="UP000887159"/>
    </source>
</evidence>
<comment type="caution">
    <text evidence="1">The sequence shown here is derived from an EMBL/GenBank/DDBJ whole genome shotgun (WGS) entry which is preliminary data.</text>
</comment>
<proteinExistence type="predicted"/>
<protein>
    <submittedName>
        <fullName evidence="1">Uncharacterized protein</fullName>
    </submittedName>
</protein>
<accession>A0A8X6R6N4</accession>
<dbReference type="Proteomes" id="UP000887159">
    <property type="component" value="Unassembled WGS sequence"/>
</dbReference>
<organism evidence="1 2">
    <name type="scientific">Trichonephila clavipes</name>
    <name type="common">Golden silk orbweaver</name>
    <name type="synonym">Nephila clavipes</name>
    <dbReference type="NCBI Taxonomy" id="2585209"/>
    <lineage>
        <taxon>Eukaryota</taxon>
        <taxon>Metazoa</taxon>
        <taxon>Ecdysozoa</taxon>
        <taxon>Arthropoda</taxon>
        <taxon>Chelicerata</taxon>
        <taxon>Arachnida</taxon>
        <taxon>Araneae</taxon>
        <taxon>Araneomorphae</taxon>
        <taxon>Entelegynae</taxon>
        <taxon>Araneoidea</taxon>
        <taxon>Nephilidae</taxon>
        <taxon>Trichonephila</taxon>
    </lineage>
</organism>
<sequence length="92" mass="9931">MQSAVIAAFFHCCSSNQNPMHGQCPTGKDSWCKYKQALRDGKSDAKYSTIFMDNNAIPHGTEALQKLLKTVSNDSTAAIDTTTGTENSSTDP</sequence>
<keyword evidence="2" id="KW-1185">Reference proteome</keyword>
<dbReference type="EMBL" id="BMAU01021070">
    <property type="protein sequence ID" value="GFX89393.1"/>
    <property type="molecule type" value="Genomic_DNA"/>
</dbReference>
<name>A0A8X6R6N4_TRICX</name>
<reference evidence="1" key="1">
    <citation type="submission" date="2020-08" db="EMBL/GenBank/DDBJ databases">
        <title>Multicomponent nature underlies the extraordinary mechanical properties of spider dragline silk.</title>
        <authorList>
            <person name="Kono N."/>
            <person name="Nakamura H."/>
            <person name="Mori M."/>
            <person name="Yoshida Y."/>
            <person name="Ohtoshi R."/>
            <person name="Malay A.D."/>
            <person name="Moran D.A.P."/>
            <person name="Tomita M."/>
            <person name="Numata K."/>
            <person name="Arakawa K."/>
        </authorList>
    </citation>
    <scope>NUCLEOTIDE SEQUENCE</scope>
</reference>